<dbReference type="AlphaFoldDB" id="A0A1T4XI41"/>
<keyword evidence="2 6" id="KW-0812">Transmembrane</keyword>
<evidence type="ECO:0000313" key="9">
    <source>
        <dbReference type="EMBL" id="SKA89194.1"/>
    </source>
</evidence>
<sequence length="357" mass="40259">MEYCGWVVSYEFGARMCAVPDFLFAQFTASFLYLMSIYDRDYMRSGPPPFGEWIRERTAFQWLFALNVMVFVLQWGFDFAWVRDALTQAPLRPAGGISVDELADGHFWTPFTHLFVHAGWWPFLGNMLLLWFAGRRVQALYSGRSLVFLYCIAGLLGAAVQLAVSAYALKNTGSLLMGASASVLGLVLAYAVAMPEEEVPLLVISQRAFARLLMAVNAGVAVLLLTGHLPEWAQLTDSNCFAHLGGGLAGWYYARSLGYGRAQRPRPYLEFRERETVTGSSLRRRPQMARTRPAARRPDVDVDLEAVRRENPQNDPLVDLMKDEVDPILDKINDHGMGSLTEDERRTLERASRRFTK</sequence>
<feature type="transmembrane region" description="Helical" evidence="6">
    <location>
        <begin position="59"/>
        <end position="77"/>
    </location>
</feature>
<keyword evidence="9" id="KW-0378">Hydrolase</keyword>
<reference evidence="10" key="1">
    <citation type="submission" date="2017-02" db="EMBL/GenBank/DDBJ databases">
        <authorList>
            <person name="Varghese N."/>
            <person name="Submissions S."/>
        </authorList>
    </citation>
    <scope>NUCLEOTIDE SEQUENCE [LARGE SCALE GENOMIC DNA]</scope>
    <source>
        <strain evidence="10">ATCC 700200</strain>
    </source>
</reference>
<feature type="compositionally biased region" description="Basic and acidic residues" evidence="5">
    <location>
        <begin position="342"/>
        <end position="357"/>
    </location>
</feature>
<keyword evidence="9" id="KW-0645">Protease</keyword>
<dbReference type="SUPFAM" id="SSF144091">
    <property type="entry name" value="Rhomboid-like"/>
    <property type="match status" value="1"/>
</dbReference>
<dbReference type="EMBL" id="FUYE01000004">
    <property type="protein sequence ID" value="SKA89194.1"/>
    <property type="molecule type" value="Genomic_DNA"/>
</dbReference>
<evidence type="ECO:0000259" key="8">
    <source>
        <dbReference type="Pfam" id="PF20216"/>
    </source>
</evidence>
<dbReference type="InterPro" id="IPR035952">
    <property type="entry name" value="Rhomboid-like_sf"/>
</dbReference>
<feature type="transmembrane region" description="Helical" evidence="6">
    <location>
        <begin position="175"/>
        <end position="196"/>
    </location>
</feature>
<dbReference type="Pfam" id="PF20216">
    <property type="entry name" value="DUF6576"/>
    <property type="match status" value="1"/>
</dbReference>
<dbReference type="PANTHER" id="PTHR43731">
    <property type="entry name" value="RHOMBOID PROTEASE"/>
    <property type="match status" value="1"/>
</dbReference>
<evidence type="ECO:0000256" key="2">
    <source>
        <dbReference type="ARBA" id="ARBA00022692"/>
    </source>
</evidence>
<evidence type="ECO:0000256" key="3">
    <source>
        <dbReference type="ARBA" id="ARBA00022989"/>
    </source>
</evidence>
<name>A0A1T4XI41_9BACT</name>
<feature type="region of interest" description="Disordered" evidence="5">
    <location>
        <begin position="279"/>
        <end position="300"/>
    </location>
</feature>
<proteinExistence type="predicted"/>
<dbReference type="Gene3D" id="1.20.1540.10">
    <property type="entry name" value="Rhomboid-like"/>
    <property type="match status" value="1"/>
</dbReference>
<comment type="subcellular location">
    <subcellularLocation>
        <location evidence="1">Membrane</location>
        <topology evidence="1">Multi-pass membrane protein</topology>
    </subcellularLocation>
</comment>
<evidence type="ECO:0000256" key="6">
    <source>
        <dbReference type="SAM" id="Phobius"/>
    </source>
</evidence>
<dbReference type="GO" id="GO:0004252">
    <property type="term" value="F:serine-type endopeptidase activity"/>
    <property type="evidence" value="ECO:0007669"/>
    <property type="project" value="InterPro"/>
</dbReference>
<dbReference type="Proteomes" id="UP000190774">
    <property type="component" value="Unassembled WGS sequence"/>
</dbReference>
<organism evidence="9 10">
    <name type="scientific">Prosthecobacter debontii</name>
    <dbReference type="NCBI Taxonomy" id="48467"/>
    <lineage>
        <taxon>Bacteria</taxon>
        <taxon>Pseudomonadati</taxon>
        <taxon>Verrucomicrobiota</taxon>
        <taxon>Verrucomicrobiia</taxon>
        <taxon>Verrucomicrobiales</taxon>
        <taxon>Verrucomicrobiaceae</taxon>
        <taxon>Prosthecobacter</taxon>
    </lineage>
</organism>
<dbReference type="Pfam" id="PF01694">
    <property type="entry name" value="Rhomboid"/>
    <property type="match status" value="1"/>
</dbReference>
<feature type="transmembrane region" description="Helical" evidence="6">
    <location>
        <begin position="12"/>
        <end position="38"/>
    </location>
</feature>
<evidence type="ECO:0000256" key="5">
    <source>
        <dbReference type="SAM" id="MobiDB-lite"/>
    </source>
</evidence>
<feature type="transmembrane region" description="Helical" evidence="6">
    <location>
        <begin position="146"/>
        <end position="169"/>
    </location>
</feature>
<feature type="transmembrane region" description="Helical" evidence="6">
    <location>
        <begin position="114"/>
        <end position="134"/>
    </location>
</feature>
<feature type="transmembrane region" description="Helical" evidence="6">
    <location>
        <begin position="208"/>
        <end position="226"/>
    </location>
</feature>
<evidence type="ECO:0000259" key="7">
    <source>
        <dbReference type="Pfam" id="PF01694"/>
    </source>
</evidence>
<dbReference type="InterPro" id="IPR022764">
    <property type="entry name" value="Peptidase_S54_rhomboid_dom"/>
</dbReference>
<evidence type="ECO:0000256" key="4">
    <source>
        <dbReference type="ARBA" id="ARBA00023136"/>
    </source>
</evidence>
<accession>A0A1T4XI41</accession>
<feature type="domain" description="DUF6576" evidence="8">
    <location>
        <begin position="321"/>
        <end position="354"/>
    </location>
</feature>
<dbReference type="GO" id="GO:0006508">
    <property type="term" value="P:proteolysis"/>
    <property type="evidence" value="ECO:0007669"/>
    <property type="project" value="UniProtKB-KW"/>
</dbReference>
<feature type="region of interest" description="Disordered" evidence="5">
    <location>
        <begin position="332"/>
        <end position="357"/>
    </location>
</feature>
<dbReference type="InterPro" id="IPR046483">
    <property type="entry name" value="DUF6576"/>
</dbReference>
<gene>
    <name evidence="9" type="ORF">SAMN02745166_01552</name>
</gene>
<feature type="domain" description="Peptidase S54 rhomboid" evidence="7">
    <location>
        <begin position="105"/>
        <end position="256"/>
    </location>
</feature>
<dbReference type="GO" id="GO:0016020">
    <property type="term" value="C:membrane"/>
    <property type="evidence" value="ECO:0007669"/>
    <property type="project" value="UniProtKB-SubCell"/>
</dbReference>
<dbReference type="STRING" id="48467.SAMN02745166_01552"/>
<evidence type="ECO:0000313" key="10">
    <source>
        <dbReference type="Proteomes" id="UP000190774"/>
    </source>
</evidence>
<dbReference type="InterPro" id="IPR050925">
    <property type="entry name" value="Rhomboid_protease_S54"/>
</dbReference>
<protein>
    <submittedName>
        <fullName evidence="9">Membrane associated serine protease, rhomboid family</fullName>
    </submittedName>
</protein>
<keyword evidence="4 6" id="KW-0472">Membrane</keyword>
<keyword evidence="10" id="KW-1185">Reference proteome</keyword>
<evidence type="ECO:0000256" key="1">
    <source>
        <dbReference type="ARBA" id="ARBA00004141"/>
    </source>
</evidence>
<keyword evidence="3 6" id="KW-1133">Transmembrane helix</keyword>
<feature type="transmembrane region" description="Helical" evidence="6">
    <location>
        <begin position="232"/>
        <end position="254"/>
    </location>
</feature>
<dbReference type="PANTHER" id="PTHR43731:SF26">
    <property type="entry name" value="RHOMBOID-LIKE PROTEIN 10, CHLOROPLASTIC"/>
    <property type="match status" value="1"/>
</dbReference>